<keyword evidence="2" id="KW-1185">Reference proteome</keyword>
<proteinExistence type="predicted"/>
<sequence>MTKTPAAIDSNAMGELALALVLEDLKAREARADLDEGQAREILSAALERFPAESHPELHALLDSEDSETA</sequence>
<evidence type="ECO:0000313" key="2">
    <source>
        <dbReference type="Proteomes" id="UP000663918"/>
    </source>
</evidence>
<evidence type="ECO:0000313" key="1">
    <source>
        <dbReference type="EMBL" id="QTC92873.1"/>
    </source>
</evidence>
<dbReference type="EMBL" id="CP062222">
    <property type="protein sequence ID" value="QTC92873.1"/>
    <property type="molecule type" value="Genomic_DNA"/>
</dbReference>
<organism evidence="1 2">
    <name type="scientific">Brevundimonas goettingensis</name>
    <dbReference type="NCBI Taxonomy" id="2774190"/>
    <lineage>
        <taxon>Bacteria</taxon>
        <taxon>Pseudomonadati</taxon>
        <taxon>Pseudomonadota</taxon>
        <taxon>Alphaproteobacteria</taxon>
        <taxon>Caulobacterales</taxon>
        <taxon>Caulobacteraceae</taxon>
        <taxon>Brevundimonas</taxon>
    </lineage>
</organism>
<dbReference type="AlphaFoldDB" id="A0A975GXF7"/>
<protein>
    <submittedName>
        <fullName evidence="1">Uncharacterized protein</fullName>
    </submittedName>
</protein>
<gene>
    <name evidence="1" type="ORF">IFJ75_08525</name>
</gene>
<dbReference type="KEGG" id="bgoe:IFJ75_08525"/>
<dbReference type="RefSeq" id="WP_207932153.1">
    <property type="nucleotide sequence ID" value="NZ_CP062222.1"/>
</dbReference>
<accession>A0A975GXF7</accession>
<reference evidence="1" key="1">
    <citation type="submission" date="2020-09" db="EMBL/GenBank/DDBJ databases">
        <title>Brevundimonas sp. LVF2 isolated from a puddle in Goettingen, Germany.</title>
        <authorList>
            <person name="Friedrich I."/>
            <person name="Klassen A."/>
            <person name="Hannes N."/>
            <person name="Schneider D."/>
            <person name="Hertel R."/>
            <person name="Daniel R."/>
        </authorList>
    </citation>
    <scope>NUCLEOTIDE SEQUENCE</scope>
    <source>
        <strain evidence="1">LVF2</strain>
    </source>
</reference>
<dbReference type="Proteomes" id="UP000663918">
    <property type="component" value="Chromosome"/>
</dbReference>
<name>A0A975GXF7_9CAUL</name>